<accession>A0A2N3XRX5</accession>
<keyword evidence="2" id="KW-1185">Reference proteome</keyword>
<proteinExistence type="predicted"/>
<dbReference type="STRING" id="994479.GCA_000194155_06356"/>
<dbReference type="EMBL" id="PJNB01000001">
    <property type="protein sequence ID" value="PKW13434.1"/>
    <property type="molecule type" value="Genomic_DNA"/>
</dbReference>
<gene>
    <name evidence="1" type="ORF">A8926_0961</name>
</gene>
<evidence type="ECO:0000313" key="1">
    <source>
        <dbReference type="EMBL" id="PKW13434.1"/>
    </source>
</evidence>
<protein>
    <submittedName>
        <fullName evidence="1">Uncharacterized protein</fullName>
    </submittedName>
</protein>
<comment type="caution">
    <text evidence="1">The sequence shown here is derived from an EMBL/GenBank/DDBJ whole genome shotgun (WGS) entry which is preliminary data.</text>
</comment>
<reference evidence="1" key="1">
    <citation type="submission" date="2017-12" db="EMBL/GenBank/DDBJ databases">
        <title>Sequencing the genomes of 1000 Actinobacteria strains.</title>
        <authorList>
            <person name="Klenk H.-P."/>
        </authorList>
    </citation>
    <scope>NUCLEOTIDE SEQUENCE [LARGE SCALE GENOMIC DNA]</scope>
    <source>
        <strain evidence="1">DSM 44228</strain>
    </source>
</reference>
<name>A0A2N3XRX5_SACSN</name>
<organism evidence="1 2">
    <name type="scientific">Saccharopolyspora spinosa</name>
    <dbReference type="NCBI Taxonomy" id="60894"/>
    <lineage>
        <taxon>Bacteria</taxon>
        <taxon>Bacillati</taxon>
        <taxon>Actinomycetota</taxon>
        <taxon>Actinomycetes</taxon>
        <taxon>Pseudonocardiales</taxon>
        <taxon>Pseudonocardiaceae</taxon>
        <taxon>Saccharopolyspora</taxon>
    </lineage>
</organism>
<dbReference type="AlphaFoldDB" id="A0A2N3XRX5"/>
<evidence type="ECO:0000313" key="2">
    <source>
        <dbReference type="Proteomes" id="UP000233786"/>
    </source>
</evidence>
<sequence length="53" mass="5572">MEFSNEFAEMLPEREALGGWFGPDINVANAANTAVALFGSVATAAQVINQTSL</sequence>
<dbReference type="RefSeq" id="WP_170121507.1">
    <property type="nucleotide sequence ID" value="NZ_CP061007.1"/>
</dbReference>
<dbReference type="Proteomes" id="UP000233786">
    <property type="component" value="Unassembled WGS sequence"/>
</dbReference>